<protein>
    <submittedName>
        <fullName evidence="1">Uncharacterized protein</fullName>
    </submittedName>
</protein>
<evidence type="ECO:0000313" key="2">
    <source>
        <dbReference type="Proteomes" id="UP000324585"/>
    </source>
</evidence>
<sequence length="402" mass="46146">MSGLDEDRERRRLAWSATQAHILTGGGRLSRYYTRERFRVDELPHYYLLRDGAIHDVISAWLHDEQRMKKTSVQTKHVLNGAWRRTEFRGGDYVDTDTDVFNVQAGHLFVDLRFPADRASFGTHAKRLEDLSARELRILARQHCFAGYGIFTRQDTSGRKEAMNVCTRHHAIDWNYHPQFPRQLPNKWRFVLGPDHGVQETQSANDVCGVPGATFLSFEEYSVINDFLGRPLYFESWSRYPRDSNGARVLALRRIRRTQGGSDAAAYLCISGVHFAYAIDERSYSRLAVKGAVAGGCANLVDAAYRDDDIQLMRDLLRIEGSYGRVDKDWTILKSTYPWREGEKLLCRDRDQIALVMGDLSTPPTNQPCLVWNDVKWAVLENTFPEAELVTLFAMFTNQARL</sequence>
<name>A0A5J4Z735_PORPP</name>
<dbReference type="EMBL" id="VRMN01000001">
    <property type="protein sequence ID" value="KAA8498497.1"/>
    <property type="molecule type" value="Genomic_DNA"/>
</dbReference>
<reference evidence="2" key="1">
    <citation type="journal article" date="2019" name="Nat. Commun.">
        <title>Expansion of phycobilisome linker gene families in mesophilic red algae.</title>
        <authorList>
            <person name="Lee J."/>
            <person name="Kim D."/>
            <person name="Bhattacharya D."/>
            <person name="Yoon H.S."/>
        </authorList>
    </citation>
    <scope>NUCLEOTIDE SEQUENCE [LARGE SCALE GENOMIC DNA]</scope>
    <source>
        <strain evidence="2">CCMP 1328</strain>
    </source>
</reference>
<keyword evidence="2" id="KW-1185">Reference proteome</keyword>
<dbReference type="Proteomes" id="UP000324585">
    <property type="component" value="Unassembled WGS sequence"/>
</dbReference>
<accession>A0A5J4Z735</accession>
<organism evidence="1 2">
    <name type="scientific">Porphyridium purpureum</name>
    <name type="common">Red alga</name>
    <name type="synonym">Porphyridium cruentum</name>
    <dbReference type="NCBI Taxonomy" id="35688"/>
    <lineage>
        <taxon>Eukaryota</taxon>
        <taxon>Rhodophyta</taxon>
        <taxon>Bangiophyceae</taxon>
        <taxon>Porphyridiales</taxon>
        <taxon>Porphyridiaceae</taxon>
        <taxon>Porphyridium</taxon>
    </lineage>
</organism>
<proteinExistence type="predicted"/>
<gene>
    <name evidence="1" type="ORF">FVE85_6082</name>
</gene>
<dbReference type="AlphaFoldDB" id="A0A5J4Z735"/>
<evidence type="ECO:0000313" key="1">
    <source>
        <dbReference type="EMBL" id="KAA8498497.1"/>
    </source>
</evidence>
<dbReference type="OMA" id="HAIDWNY"/>
<comment type="caution">
    <text evidence="1">The sequence shown here is derived from an EMBL/GenBank/DDBJ whole genome shotgun (WGS) entry which is preliminary data.</text>
</comment>
<dbReference type="OrthoDB" id="40547at2759"/>